<dbReference type="Pfam" id="PF03987">
    <property type="entry name" value="Autophagy_act_C"/>
    <property type="match status" value="1"/>
</dbReference>
<protein>
    <submittedName>
        <fullName evidence="5">E2-like conjugating enzyme atg10</fullName>
    </submittedName>
</protein>
<dbReference type="EMBL" id="JAPFFF010000033">
    <property type="protein sequence ID" value="KAK8844329.1"/>
    <property type="molecule type" value="Genomic_DNA"/>
</dbReference>
<evidence type="ECO:0000313" key="5">
    <source>
        <dbReference type="EMBL" id="KAK8844329.1"/>
    </source>
</evidence>
<keyword evidence="3" id="KW-0653">Protein transport</keyword>
<evidence type="ECO:0000256" key="1">
    <source>
        <dbReference type="ARBA" id="ARBA00022448"/>
    </source>
</evidence>
<evidence type="ECO:0000313" key="6">
    <source>
        <dbReference type="Proteomes" id="UP001470230"/>
    </source>
</evidence>
<dbReference type="Gene3D" id="3.30.1460.50">
    <property type="match status" value="1"/>
</dbReference>
<keyword evidence="1" id="KW-0813">Transport</keyword>
<accession>A0ABR2HD28</accession>
<gene>
    <name evidence="5" type="ORF">M9Y10_024543</name>
</gene>
<sequence>MDEKEFQEKITIFIEKYALDGWELKKTRYGIYAYNPRRMIQEELDGQHVFVNYYIDYDHVFTVPVLSATFFTETGHQLTYSELLSILPQKLEEGSISEREHELTGKPVFFIHPCKTQQFVEPFLKVGADYLHVWLVKYGPLFFYKLPF</sequence>
<comment type="caution">
    <text evidence="5">The sequence shown here is derived from an EMBL/GenBank/DDBJ whole genome shotgun (WGS) entry which is preliminary data.</text>
</comment>
<name>A0ABR2HD28_9EUKA</name>
<keyword evidence="4" id="KW-0072">Autophagy</keyword>
<dbReference type="Proteomes" id="UP001470230">
    <property type="component" value="Unassembled WGS sequence"/>
</dbReference>
<proteinExistence type="predicted"/>
<organism evidence="5 6">
    <name type="scientific">Tritrichomonas musculus</name>
    <dbReference type="NCBI Taxonomy" id="1915356"/>
    <lineage>
        <taxon>Eukaryota</taxon>
        <taxon>Metamonada</taxon>
        <taxon>Parabasalia</taxon>
        <taxon>Tritrichomonadida</taxon>
        <taxon>Tritrichomonadidae</taxon>
        <taxon>Tritrichomonas</taxon>
    </lineage>
</organism>
<reference evidence="5 6" key="1">
    <citation type="submission" date="2024-04" db="EMBL/GenBank/DDBJ databases">
        <title>Tritrichomonas musculus Genome.</title>
        <authorList>
            <person name="Alves-Ferreira E."/>
            <person name="Grigg M."/>
            <person name="Lorenzi H."/>
            <person name="Galac M."/>
        </authorList>
    </citation>
    <scope>NUCLEOTIDE SEQUENCE [LARGE SCALE GENOMIC DNA]</scope>
    <source>
        <strain evidence="5 6">EAF2021</strain>
    </source>
</reference>
<dbReference type="PANTHER" id="PTHR12866:SF5">
    <property type="entry name" value="AUTOPHAGY-RELATED 10, ISOFORM B"/>
    <property type="match status" value="1"/>
</dbReference>
<evidence type="ECO:0000256" key="3">
    <source>
        <dbReference type="ARBA" id="ARBA00022927"/>
    </source>
</evidence>
<dbReference type="PANTHER" id="PTHR12866">
    <property type="entry name" value="UBIQUITIN-LIKE-CONJUGATING ENZYME ATG3"/>
    <property type="match status" value="1"/>
</dbReference>
<dbReference type="InterPro" id="IPR007135">
    <property type="entry name" value="Atg3/Atg10"/>
</dbReference>
<keyword evidence="6" id="KW-1185">Reference proteome</keyword>
<evidence type="ECO:0000256" key="2">
    <source>
        <dbReference type="ARBA" id="ARBA00022786"/>
    </source>
</evidence>
<evidence type="ECO:0000256" key="4">
    <source>
        <dbReference type="ARBA" id="ARBA00023006"/>
    </source>
</evidence>
<keyword evidence="2" id="KW-0833">Ubl conjugation pathway</keyword>